<dbReference type="EMBL" id="JABEZY010275168">
    <property type="protein sequence ID" value="MBA0756635.1"/>
    <property type="molecule type" value="Genomic_DNA"/>
</dbReference>
<name>A0A7J9D842_GOSGO</name>
<evidence type="ECO:0000313" key="1">
    <source>
        <dbReference type="EMBL" id="MBA0756635.1"/>
    </source>
</evidence>
<proteinExistence type="predicted"/>
<accession>A0A7J9D842</accession>
<dbReference type="PANTHER" id="PTHR46250">
    <property type="entry name" value="MYB/SANT-LIKE DNA-BINDING DOMAIN PROTEIN-RELATED"/>
    <property type="match status" value="1"/>
</dbReference>
<dbReference type="PANTHER" id="PTHR46250:SF17">
    <property type="entry name" value="MYB_SANT-LIKE DOMAIN-CONTAINING PROTEIN"/>
    <property type="match status" value="1"/>
</dbReference>
<comment type="caution">
    <text evidence="1">The sequence shown here is derived from an EMBL/GenBank/DDBJ whole genome shotgun (WGS) entry which is preliminary data.</text>
</comment>
<dbReference type="OrthoDB" id="618098at2759"/>
<dbReference type="Proteomes" id="UP000593579">
    <property type="component" value="Unassembled WGS sequence"/>
</dbReference>
<dbReference type="AlphaFoldDB" id="A0A7J9D842"/>
<protein>
    <recommendedName>
        <fullName evidence="3">Myb/SANT-like domain-containing protein</fullName>
    </recommendedName>
</protein>
<feature type="non-terminal residue" evidence="1">
    <location>
        <position position="239"/>
    </location>
</feature>
<evidence type="ECO:0000313" key="2">
    <source>
        <dbReference type="Proteomes" id="UP000593579"/>
    </source>
</evidence>
<reference evidence="1 2" key="1">
    <citation type="journal article" date="2019" name="Genome Biol. Evol.">
        <title>Insights into the evolution of the New World diploid cottons (Gossypium, subgenus Houzingenia) based on genome sequencing.</title>
        <authorList>
            <person name="Grover C.E."/>
            <person name="Arick M.A. 2nd"/>
            <person name="Thrash A."/>
            <person name="Conover J.L."/>
            <person name="Sanders W.S."/>
            <person name="Peterson D.G."/>
            <person name="Frelichowski J.E."/>
            <person name="Scheffler J.A."/>
            <person name="Scheffler B.E."/>
            <person name="Wendel J.F."/>
        </authorList>
    </citation>
    <scope>NUCLEOTIDE SEQUENCE [LARGE SCALE GENOMIC DNA]</scope>
    <source>
        <strain evidence="1">5</strain>
        <tissue evidence="1">Leaf</tissue>
    </source>
</reference>
<sequence>MLSFSQSSVSFQNSRGTKRKWVPEEDVALVACIVDLYNVGTYNADTRFKTGYLNELERMLEKVLPHAILKAKLNLESMIRTLKRDWAIVYDMLRGKDNSGFDRATRKDAQTAADIVEEIDAEDMDVSATQSQPLKPTKMVPHFQRRNKKISDGSEQISTSITNAAMLLRGNIQTVGLELSRSIASEKVLQESAPKLYSTLCKVEGLTKDERYCALSTIPYHPTQMLLFFSLPSSVRLEW</sequence>
<keyword evidence="2" id="KW-1185">Reference proteome</keyword>
<gene>
    <name evidence="1" type="ORF">Gogos_021668</name>
</gene>
<organism evidence="1 2">
    <name type="scientific">Gossypium gossypioides</name>
    <name type="common">Mexican cotton</name>
    <name type="synonym">Selera gossypioides</name>
    <dbReference type="NCBI Taxonomy" id="34282"/>
    <lineage>
        <taxon>Eukaryota</taxon>
        <taxon>Viridiplantae</taxon>
        <taxon>Streptophyta</taxon>
        <taxon>Embryophyta</taxon>
        <taxon>Tracheophyta</taxon>
        <taxon>Spermatophyta</taxon>
        <taxon>Magnoliopsida</taxon>
        <taxon>eudicotyledons</taxon>
        <taxon>Gunneridae</taxon>
        <taxon>Pentapetalae</taxon>
        <taxon>rosids</taxon>
        <taxon>malvids</taxon>
        <taxon>Malvales</taxon>
        <taxon>Malvaceae</taxon>
        <taxon>Malvoideae</taxon>
        <taxon>Gossypium</taxon>
    </lineage>
</organism>
<evidence type="ECO:0008006" key="3">
    <source>
        <dbReference type="Google" id="ProtNLM"/>
    </source>
</evidence>